<dbReference type="GO" id="GO:0005886">
    <property type="term" value="C:plasma membrane"/>
    <property type="evidence" value="ECO:0007669"/>
    <property type="project" value="UniProtKB-SubCell"/>
</dbReference>
<dbReference type="RefSeq" id="WP_244548165.1">
    <property type="nucleotide sequence ID" value="NZ_FQYP01000007.1"/>
</dbReference>
<dbReference type="SMART" id="SM00155">
    <property type="entry name" value="PLDc"/>
    <property type="match status" value="2"/>
</dbReference>
<evidence type="ECO:0000259" key="14">
    <source>
        <dbReference type="PROSITE" id="PS50035"/>
    </source>
</evidence>
<comment type="subcellular location">
    <subcellularLocation>
        <location evidence="1 12">Cell membrane</location>
        <topology evidence="1 12">Multi-pass membrane protein</topology>
    </subcellularLocation>
</comment>
<protein>
    <recommendedName>
        <fullName evidence="12 13">Cardiolipin synthase</fullName>
        <shortName evidence="12">CL synthase</shortName>
        <ecNumber evidence="12 13">2.7.8.-</ecNumber>
    </recommendedName>
</protein>
<keyword evidence="11 12" id="KW-1208">Phospholipid metabolism</keyword>
<dbReference type="EC" id="2.7.8.-" evidence="12 13"/>
<keyword evidence="4 12" id="KW-0808">Transferase</keyword>
<dbReference type="AlphaFoldDB" id="A0A1M6I8R6"/>
<dbReference type="PANTHER" id="PTHR21248">
    <property type="entry name" value="CARDIOLIPIN SYNTHASE"/>
    <property type="match status" value="1"/>
</dbReference>
<comment type="catalytic activity">
    <reaction evidence="12">
        <text>2 a 1,2-diacyl-sn-glycero-3-phospho-(1'-sn-glycerol) = a cardiolipin + glycerol</text>
        <dbReference type="Rhea" id="RHEA:31451"/>
        <dbReference type="ChEBI" id="CHEBI:17754"/>
        <dbReference type="ChEBI" id="CHEBI:62237"/>
        <dbReference type="ChEBI" id="CHEBI:64716"/>
    </reaction>
</comment>
<feature type="active site" evidence="12">
    <location>
        <position position="397"/>
    </location>
</feature>
<keyword evidence="7 12" id="KW-1133">Transmembrane helix</keyword>
<keyword evidence="2 12" id="KW-1003">Cell membrane</keyword>
<dbReference type="InterPro" id="IPR030874">
    <property type="entry name" value="Cardiolipin_synth_Firmi"/>
</dbReference>
<dbReference type="InterPro" id="IPR027379">
    <property type="entry name" value="CLS_N"/>
</dbReference>
<accession>A0A1M6I8R6</accession>
<dbReference type="InterPro" id="IPR025202">
    <property type="entry name" value="PLD-like_dom"/>
</dbReference>
<dbReference type="GO" id="GO:0008808">
    <property type="term" value="F:cardiolipin synthase activity"/>
    <property type="evidence" value="ECO:0007669"/>
    <property type="project" value="UniProtKB-UniRule"/>
</dbReference>
<dbReference type="Proteomes" id="UP000184432">
    <property type="component" value="Unassembled WGS sequence"/>
</dbReference>
<organism evidence="15 16">
    <name type="scientific">Aquimarina spongiae</name>
    <dbReference type="NCBI Taxonomy" id="570521"/>
    <lineage>
        <taxon>Bacteria</taxon>
        <taxon>Pseudomonadati</taxon>
        <taxon>Bacteroidota</taxon>
        <taxon>Flavobacteriia</taxon>
        <taxon>Flavobacteriales</taxon>
        <taxon>Flavobacteriaceae</taxon>
        <taxon>Aquimarina</taxon>
    </lineage>
</organism>
<evidence type="ECO:0000256" key="6">
    <source>
        <dbReference type="ARBA" id="ARBA00022737"/>
    </source>
</evidence>
<evidence type="ECO:0000256" key="5">
    <source>
        <dbReference type="ARBA" id="ARBA00022692"/>
    </source>
</evidence>
<keyword evidence="9 12" id="KW-0472">Membrane</keyword>
<dbReference type="InterPro" id="IPR022924">
    <property type="entry name" value="Cardiolipin_synthase"/>
</dbReference>
<dbReference type="PANTHER" id="PTHR21248:SF22">
    <property type="entry name" value="PHOSPHOLIPASE D"/>
    <property type="match status" value="1"/>
</dbReference>
<feature type="transmembrane region" description="Helical" evidence="12">
    <location>
        <begin position="6"/>
        <end position="27"/>
    </location>
</feature>
<feature type="active site" evidence="12">
    <location>
        <position position="225"/>
    </location>
</feature>
<name>A0A1M6I8R6_9FLAO</name>
<evidence type="ECO:0000256" key="10">
    <source>
        <dbReference type="ARBA" id="ARBA00023209"/>
    </source>
</evidence>
<dbReference type="Pfam" id="PF13091">
    <property type="entry name" value="PLDc_2"/>
    <property type="match status" value="2"/>
</dbReference>
<dbReference type="Pfam" id="PF13396">
    <property type="entry name" value="PLDc_N"/>
    <property type="match status" value="1"/>
</dbReference>
<feature type="active site" evidence="12">
    <location>
        <position position="220"/>
    </location>
</feature>
<comment type="similarity">
    <text evidence="12">Belongs to the phospholipase D family. Cardiolipin synthase subfamily.</text>
</comment>
<dbReference type="EMBL" id="FQYP01000007">
    <property type="protein sequence ID" value="SHJ30748.1"/>
    <property type="molecule type" value="Genomic_DNA"/>
</dbReference>
<evidence type="ECO:0000313" key="15">
    <source>
        <dbReference type="EMBL" id="SHJ30748.1"/>
    </source>
</evidence>
<feature type="domain" description="PLD phosphodiesterase" evidence="14">
    <location>
        <begin position="213"/>
        <end position="240"/>
    </location>
</feature>
<proteinExistence type="inferred from homology"/>
<comment type="function">
    <text evidence="12">Catalyzes the reversible phosphatidyl group transfer from one phosphatidylglycerol molecule to another to form cardiolipin (CL) (diphosphatidylglycerol) and glycerol.</text>
</comment>
<dbReference type="HAMAP" id="MF_01916">
    <property type="entry name" value="Cardiolipin_synth_Cls"/>
    <property type="match status" value="1"/>
</dbReference>
<dbReference type="InterPro" id="IPR001736">
    <property type="entry name" value="PLipase_D/transphosphatidylase"/>
</dbReference>
<evidence type="ECO:0000256" key="8">
    <source>
        <dbReference type="ARBA" id="ARBA00023098"/>
    </source>
</evidence>
<keyword evidence="3 12" id="KW-0444">Lipid biosynthesis</keyword>
<dbReference type="CDD" id="cd09112">
    <property type="entry name" value="PLDc_CLS_2"/>
    <property type="match status" value="1"/>
</dbReference>
<feature type="transmembrane region" description="Helical" evidence="12">
    <location>
        <begin position="36"/>
        <end position="56"/>
    </location>
</feature>
<evidence type="ECO:0000256" key="4">
    <source>
        <dbReference type="ARBA" id="ARBA00022679"/>
    </source>
</evidence>
<keyword evidence="10 12" id="KW-0594">Phospholipid biosynthesis</keyword>
<dbReference type="GO" id="GO:0032049">
    <property type="term" value="P:cardiolipin biosynthetic process"/>
    <property type="evidence" value="ECO:0007669"/>
    <property type="project" value="UniProtKB-UniRule"/>
</dbReference>
<keyword evidence="8 12" id="KW-0443">Lipid metabolism</keyword>
<gene>
    <name evidence="15" type="ORF">SAMN04488508_107182</name>
</gene>
<keyword evidence="5 12" id="KW-0812">Transmembrane</keyword>
<dbReference type="NCBIfam" id="TIGR04265">
    <property type="entry name" value="bac_cardiolipin"/>
    <property type="match status" value="1"/>
</dbReference>
<evidence type="ECO:0000256" key="9">
    <source>
        <dbReference type="ARBA" id="ARBA00023136"/>
    </source>
</evidence>
<dbReference type="CDD" id="cd09110">
    <property type="entry name" value="PLDc_CLS_1"/>
    <property type="match status" value="1"/>
</dbReference>
<evidence type="ECO:0000256" key="11">
    <source>
        <dbReference type="ARBA" id="ARBA00023264"/>
    </source>
</evidence>
<reference evidence="16" key="1">
    <citation type="submission" date="2016-11" db="EMBL/GenBank/DDBJ databases">
        <authorList>
            <person name="Varghese N."/>
            <person name="Submissions S."/>
        </authorList>
    </citation>
    <scope>NUCLEOTIDE SEQUENCE [LARGE SCALE GENOMIC DNA]</scope>
    <source>
        <strain evidence="16">DSM 22623</strain>
    </source>
</reference>
<evidence type="ECO:0000256" key="13">
    <source>
        <dbReference type="NCBIfam" id="TIGR04265"/>
    </source>
</evidence>
<feature type="domain" description="PLD phosphodiesterase" evidence="14">
    <location>
        <begin position="390"/>
        <end position="417"/>
    </location>
</feature>
<feature type="active site" evidence="12">
    <location>
        <position position="218"/>
    </location>
</feature>
<feature type="active site" evidence="12">
    <location>
        <position position="402"/>
    </location>
</feature>
<keyword evidence="16" id="KW-1185">Reference proteome</keyword>
<evidence type="ECO:0000256" key="12">
    <source>
        <dbReference type="HAMAP-Rule" id="MF_01916"/>
    </source>
</evidence>
<evidence type="ECO:0000313" key="16">
    <source>
        <dbReference type="Proteomes" id="UP000184432"/>
    </source>
</evidence>
<evidence type="ECO:0000256" key="1">
    <source>
        <dbReference type="ARBA" id="ARBA00004651"/>
    </source>
</evidence>
<dbReference type="PROSITE" id="PS50035">
    <property type="entry name" value="PLD"/>
    <property type="match status" value="2"/>
</dbReference>
<keyword evidence="6" id="KW-0677">Repeat</keyword>
<evidence type="ECO:0000256" key="3">
    <source>
        <dbReference type="ARBA" id="ARBA00022516"/>
    </source>
</evidence>
<dbReference type="Gene3D" id="3.30.870.10">
    <property type="entry name" value="Endonuclease Chain A"/>
    <property type="match status" value="2"/>
</dbReference>
<dbReference type="STRING" id="570521.SAMN04488508_107182"/>
<dbReference type="SUPFAM" id="SSF56024">
    <property type="entry name" value="Phospholipase D/nuclease"/>
    <property type="match status" value="2"/>
</dbReference>
<sequence>MNQPIIFTILSATYILIGVFIIVRLLLNGMRPTKTLAWMLAIFTIPVGGILLYLMLGRNRRKNKLFKLKRTPKVNAYIQRALQHYVPISKQEHKEHQKLISLITQNSYFAPSSGNQLTLLKNGEPTFSAIFEALKKAKHFIHLEYYIFEEGELTKELFQLFSEKVKSGVQIRIIYDGIGSRSLSKKYIKKLNEIGVETSRFLPIRFGKLLNSINYRNHRKIIVVDDEIAFTGGINVSDKYVKGDPNLGVWHDTHLQIQGPVVHSLQTIFAMDWFLITEDEDILDTAYFAPDQKTGEATVQIVHSGPDSDFSAARQLFFSMINEAKDYVYITNPYIIPGESILESLKVASLSGVDVRLLLSKKSDNPIVKWCVRSYFEDLLQAGVKIYLFPEGFVHSKTIVADDTVSSIGTTNLDIRSFEQNYEVNAVVYEDSFSIALKNDFLQDCNHSIELKYDTFVKRPWHHKIKEGVAKIFSPVL</sequence>
<evidence type="ECO:0000256" key="2">
    <source>
        <dbReference type="ARBA" id="ARBA00022475"/>
    </source>
</evidence>
<evidence type="ECO:0000256" key="7">
    <source>
        <dbReference type="ARBA" id="ARBA00022989"/>
    </source>
</evidence>
<feature type="active site" evidence="12">
    <location>
        <position position="395"/>
    </location>
</feature>